<dbReference type="Proteomes" id="UP001519654">
    <property type="component" value="Unassembled WGS sequence"/>
</dbReference>
<reference evidence="2 3" key="1">
    <citation type="submission" date="2021-06" db="EMBL/GenBank/DDBJ databases">
        <title>Actinoplanes lichenicola sp. nov., and Actinoplanes ovalisporus sp. nov., isolated from lichen in Thailand.</title>
        <authorList>
            <person name="Saeng-In P."/>
            <person name="Kanchanasin P."/>
            <person name="Yuki M."/>
            <person name="Kudo T."/>
            <person name="Ohkuma M."/>
            <person name="Phongsopitanun W."/>
            <person name="Tanasupawat S."/>
        </authorList>
    </citation>
    <scope>NUCLEOTIDE SEQUENCE [LARGE SCALE GENOMIC DNA]</scope>
    <source>
        <strain evidence="2 3">NBRC 110975</strain>
    </source>
</reference>
<protein>
    <submittedName>
        <fullName evidence="2">Uncharacterized protein</fullName>
    </submittedName>
</protein>
<comment type="caution">
    <text evidence="2">The sequence shown here is derived from an EMBL/GenBank/DDBJ whole genome shotgun (WGS) entry which is preliminary data.</text>
</comment>
<organism evidence="2 3">
    <name type="scientific">Paractinoplanes bogorensis</name>
    <dbReference type="NCBI Taxonomy" id="1610840"/>
    <lineage>
        <taxon>Bacteria</taxon>
        <taxon>Bacillati</taxon>
        <taxon>Actinomycetota</taxon>
        <taxon>Actinomycetes</taxon>
        <taxon>Micromonosporales</taxon>
        <taxon>Micromonosporaceae</taxon>
        <taxon>Paractinoplanes</taxon>
    </lineage>
</organism>
<dbReference type="RefSeq" id="WP_215792508.1">
    <property type="nucleotide sequence ID" value="NZ_JAHKKG010000011.1"/>
</dbReference>
<dbReference type="EMBL" id="JAHKKG010000011">
    <property type="protein sequence ID" value="MBU2668240.1"/>
    <property type="molecule type" value="Genomic_DNA"/>
</dbReference>
<evidence type="ECO:0000313" key="3">
    <source>
        <dbReference type="Proteomes" id="UP001519654"/>
    </source>
</evidence>
<evidence type="ECO:0000313" key="2">
    <source>
        <dbReference type="EMBL" id="MBU2668240.1"/>
    </source>
</evidence>
<sequence>MSTADDATRRRLRAAIHAIVHPIVFTVVTRKVELRRGHRGCLRGFRHLTTACLDAFSDDVEALIDRLLATRTPITDLDSWLACRAPGAAVDAHRRRRGERGALQRPRITKALETGLGHDRWLLELARLILVWVGIPADAGSSLWPLDEWSQRRALITGDHEHSTPRTVESEVSHVLNVMRQRGQWYADHVERPLGRKDAPLSPPAGDAATDPRPLRPYGPDDQDDTHAQDLAALALSAITARLRAGLDEREAVLPVISALFLGGTGAELIDREPGTVPAGEEFLPVRLADDDTAGRIVREVLAIVRQITV</sequence>
<feature type="region of interest" description="Disordered" evidence="1">
    <location>
        <begin position="194"/>
        <end position="226"/>
    </location>
</feature>
<accession>A0ABS5YXR1</accession>
<gene>
    <name evidence="2" type="ORF">KOI35_32485</name>
</gene>
<proteinExistence type="predicted"/>
<keyword evidence="3" id="KW-1185">Reference proteome</keyword>
<name>A0ABS5YXR1_9ACTN</name>
<evidence type="ECO:0000256" key="1">
    <source>
        <dbReference type="SAM" id="MobiDB-lite"/>
    </source>
</evidence>